<dbReference type="InterPro" id="IPR001715">
    <property type="entry name" value="CH_dom"/>
</dbReference>
<evidence type="ECO:0000313" key="6">
    <source>
        <dbReference type="Proteomes" id="UP000683360"/>
    </source>
</evidence>
<evidence type="ECO:0000256" key="2">
    <source>
        <dbReference type="SAM" id="Coils"/>
    </source>
</evidence>
<dbReference type="CDD" id="cd19757">
    <property type="entry name" value="Bbox1"/>
    <property type="match status" value="1"/>
</dbReference>
<keyword evidence="1" id="KW-0479">Metal-binding</keyword>
<dbReference type="PANTHER" id="PTHR11915">
    <property type="entry name" value="SPECTRIN/FILAMIN RELATED CYTOSKELETAL PROTEIN"/>
    <property type="match status" value="1"/>
</dbReference>
<proteinExistence type="predicted"/>
<evidence type="ECO:0000259" key="3">
    <source>
        <dbReference type="PROSITE" id="PS50021"/>
    </source>
</evidence>
<dbReference type="CDD" id="cd19756">
    <property type="entry name" value="Bbox2"/>
    <property type="match status" value="1"/>
</dbReference>
<evidence type="ECO:0000313" key="5">
    <source>
        <dbReference type="EMBL" id="CAG2245221.1"/>
    </source>
</evidence>
<keyword evidence="1" id="KW-0863">Zinc-finger</keyword>
<sequence>MKASINVHDSCKSGDFVKAHNPVKIVRRALVLDNVRENETVVRILAYPIGRLPSALFHDVNVEIFSDGLAFCALIHAYCPDLLEYHKLSKENPLKNLNIAFNVAEQHLDIPKLLDPKDIIEPDKPDEKSIMTYISSFYHAMSGELKMTAAQTPISTGAQTPVKTNVTTGSQLPSISAAQSHVTKCIFCDSPAVFHCNECVTAFCQQCRVKHDKLPTTHNHTVIDLMKVDPFSLKATTMCLYHKSEFLYYCKQCYHLICGQCITTDHKRHELTDIKTIANERREKAVKNISELKEEIEKISIKIKQMKEVEQHKIQKYAQSALTDIDETAKKMVQAISFKKEIKLNEVENSMEIEKEDFQYDLANKECVYKQHTASYESLQRLMDVSHDITFITSYETLERDMLDSGESVEKRQQEPLYGFDKKMFVQEAVNAIVAGFEMR</sequence>
<dbReference type="Gene3D" id="1.10.418.10">
    <property type="entry name" value="Calponin-like domain"/>
    <property type="match status" value="1"/>
</dbReference>
<feature type="domain" description="B box-type" evidence="4">
    <location>
        <begin position="234"/>
        <end position="274"/>
    </location>
</feature>
<keyword evidence="6" id="KW-1185">Reference proteome</keyword>
<dbReference type="Pfam" id="PF00307">
    <property type="entry name" value="CH"/>
    <property type="match status" value="1"/>
</dbReference>
<comment type="caution">
    <text evidence="5">The sequence shown here is derived from an EMBL/GenBank/DDBJ whole genome shotgun (WGS) entry which is preliminary data.</text>
</comment>
<protein>
    <submittedName>
        <fullName evidence="5">Alpha-actinin, sarcomeric</fullName>
    </submittedName>
</protein>
<dbReference type="Gene3D" id="3.30.160.60">
    <property type="entry name" value="Classic Zinc Finger"/>
    <property type="match status" value="1"/>
</dbReference>
<dbReference type="InterPro" id="IPR000315">
    <property type="entry name" value="Znf_B-box"/>
</dbReference>
<name>A0A8S3UVD2_MYTED</name>
<dbReference type="SUPFAM" id="SSF47576">
    <property type="entry name" value="Calponin-homology domain, CH-domain"/>
    <property type="match status" value="1"/>
</dbReference>
<dbReference type="EMBL" id="CAJPWZ010002763">
    <property type="protein sequence ID" value="CAG2245221.1"/>
    <property type="molecule type" value="Genomic_DNA"/>
</dbReference>
<dbReference type="Pfam" id="PF00643">
    <property type="entry name" value="zf-B_box"/>
    <property type="match status" value="1"/>
</dbReference>
<feature type="coiled-coil region" evidence="2">
    <location>
        <begin position="275"/>
        <end position="309"/>
    </location>
</feature>
<dbReference type="InterPro" id="IPR036872">
    <property type="entry name" value="CH_dom_sf"/>
</dbReference>
<dbReference type="SUPFAM" id="SSF57845">
    <property type="entry name" value="B-box zinc-binding domain"/>
    <property type="match status" value="1"/>
</dbReference>
<feature type="domain" description="Calponin-homology (CH)" evidence="3">
    <location>
        <begin position="34"/>
        <end position="142"/>
    </location>
</feature>
<reference evidence="5" key="1">
    <citation type="submission" date="2021-03" db="EMBL/GenBank/DDBJ databases">
        <authorList>
            <person name="Bekaert M."/>
        </authorList>
    </citation>
    <scope>NUCLEOTIDE SEQUENCE</scope>
</reference>
<keyword evidence="1" id="KW-0862">Zinc</keyword>
<dbReference type="PROSITE" id="PS50021">
    <property type="entry name" value="CH"/>
    <property type="match status" value="1"/>
</dbReference>
<organism evidence="5 6">
    <name type="scientific">Mytilus edulis</name>
    <name type="common">Blue mussel</name>
    <dbReference type="NCBI Taxonomy" id="6550"/>
    <lineage>
        <taxon>Eukaryota</taxon>
        <taxon>Metazoa</taxon>
        <taxon>Spiralia</taxon>
        <taxon>Lophotrochozoa</taxon>
        <taxon>Mollusca</taxon>
        <taxon>Bivalvia</taxon>
        <taxon>Autobranchia</taxon>
        <taxon>Pteriomorphia</taxon>
        <taxon>Mytilida</taxon>
        <taxon>Mytiloidea</taxon>
        <taxon>Mytilidae</taxon>
        <taxon>Mytilinae</taxon>
        <taxon>Mytilus</taxon>
    </lineage>
</organism>
<keyword evidence="2" id="KW-0175">Coiled coil</keyword>
<dbReference type="AlphaFoldDB" id="A0A8S3UVD2"/>
<accession>A0A8S3UVD2</accession>
<dbReference type="GO" id="GO:0008270">
    <property type="term" value="F:zinc ion binding"/>
    <property type="evidence" value="ECO:0007669"/>
    <property type="project" value="UniProtKB-KW"/>
</dbReference>
<evidence type="ECO:0000259" key="4">
    <source>
        <dbReference type="PROSITE" id="PS50119"/>
    </source>
</evidence>
<gene>
    <name evidence="5" type="ORF">MEDL_57259</name>
</gene>
<dbReference type="SMART" id="SM00033">
    <property type="entry name" value="CH"/>
    <property type="match status" value="1"/>
</dbReference>
<dbReference type="PROSITE" id="PS50119">
    <property type="entry name" value="ZF_BBOX"/>
    <property type="match status" value="1"/>
</dbReference>
<evidence type="ECO:0000256" key="1">
    <source>
        <dbReference type="PROSITE-ProRule" id="PRU00024"/>
    </source>
</evidence>
<dbReference type="OrthoDB" id="6232044at2759"/>
<dbReference type="Proteomes" id="UP000683360">
    <property type="component" value="Unassembled WGS sequence"/>
</dbReference>
<dbReference type="SMART" id="SM00336">
    <property type="entry name" value="BBOX"/>
    <property type="match status" value="2"/>
</dbReference>